<feature type="transmembrane region" description="Helical" evidence="5">
    <location>
        <begin position="249"/>
        <end position="269"/>
    </location>
</feature>
<dbReference type="EnsemblMetazoa" id="XM_012203043.1">
    <property type="protein sequence ID" value="XP_012058433.1"/>
    <property type="gene ID" value="LOC105621573"/>
</dbReference>
<evidence type="ECO:0000256" key="3">
    <source>
        <dbReference type="ARBA" id="ARBA00022989"/>
    </source>
</evidence>
<dbReference type="OrthoDB" id="2417221at2759"/>
<dbReference type="PANTHER" id="PTHR22950">
    <property type="entry name" value="AMINO ACID TRANSPORTER"/>
    <property type="match status" value="1"/>
</dbReference>
<dbReference type="EMBL" id="ADTU01019438">
    <property type="status" value="NOT_ANNOTATED_CDS"/>
    <property type="molecule type" value="Genomic_DNA"/>
</dbReference>
<feature type="transmembrane region" description="Helical" evidence="5">
    <location>
        <begin position="209"/>
        <end position="229"/>
    </location>
</feature>
<organism evidence="7 8">
    <name type="scientific">Atta cephalotes</name>
    <name type="common">Leafcutter ant</name>
    <dbReference type="NCBI Taxonomy" id="12957"/>
    <lineage>
        <taxon>Eukaryota</taxon>
        <taxon>Metazoa</taxon>
        <taxon>Ecdysozoa</taxon>
        <taxon>Arthropoda</taxon>
        <taxon>Hexapoda</taxon>
        <taxon>Insecta</taxon>
        <taxon>Pterygota</taxon>
        <taxon>Neoptera</taxon>
        <taxon>Endopterygota</taxon>
        <taxon>Hymenoptera</taxon>
        <taxon>Apocrita</taxon>
        <taxon>Aculeata</taxon>
        <taxon>Formicoidea</taxon>
        <taxon>Formicidae</taxon>
        <taxon>Myrmicinae</taxon>
        <taxon>Atta</taxon>
    </lineage>
</organism>
<feature type="transmembrane region" description="Helical" evidence="5">
    <location>
        <begin position="328"/>
        <end position="350"/>
    </location>
</feature>
<feature type="transmembrane region" description="Helical" evidence="5">
    <location>
        <begin position="281"/>
        <end position="302"/>
    </location>
</feature>
<dbReference type="EMBL" id="ADTU01019437">
    <property type="status" value="NOT_ANNOTATED_CDS"/>
    <property type="molecule type" value="Genomic_DNA"/>
</dbReference>
<evidence type="ECO:0000256" key="5">
    <source>
        <dbReference type="SAM" id="Phobius"/>
    </source>
</evidence>
<dbReference type="Proteomes" id="UP000005205">
    <property type="component" value="Unassembled WGS sequence"/>
</dbReference>
<sequence length="463" mass="52802">MAINLAEFQTTRDIIDKSYIPIRRNAENVQAERQIEEDEYDPFANRPPGRPLTSDFAVFMHLLKCAIGTGILFLPHAFRRTGYVMSIVCGIVIGTLCIHMAVLIVQCSQMLCRRNRVPMLGFAETAQFSFQSGPERIRKYARLFSVVTNVLICFVHFQAAVIYILYVATSFQQVIEFFANIQMNSRVYIIIFFPFTCILGFVPNLKYLAPFSIIGTFFLFLGVCTAFYYFLDDIPDPRRLDVVTEVLPVPMYCAIFLFALHNMTLYLPLENTMRHPTHMSRIIIASTLLNIVIYLTFGFLGYNKYPEAYDTVIKNLPMEETLSQVVKIAISLSVLFTFGLTYYVPINVLWPMIYSRIATKSSLQHRFYESLLRLGGVILTTLVAIAVPQMVPLLGLFSALGMSTIMLLIPILIETSTKWAEATRTMFAKNIAIFIVWLMILIFGAIESTWSIVREYSGNQEEC</sequence>
<dbReference type="InParanoid" id="A0A158NLM5"/>
<reference evidence="8" key="1">
    <citation type="journal article" date="2011" name="PLoS Genet.">
        <title>The genome sequence of the leaf-cutter ant Atta cephalotes reveals insights into its obligate symbiotic lifestyle.</title>
        <authorList>
            <person name="Suen G."/>
            <person name="Teiling C."/>
            <person name="Li L."/>
            <person name="Holt C."/>
            <person name="Abouheif E."/>
            <person name="Bornberg-Bauer E."/>
            <person name="Bouffard P."/>
            <person name="Caldera E.J."/>
            <person name="Cash E."/>
            <person name="Cavanaugh A."/>
            <person name="Denas O."/>
            <person name="Elhaik E."/>
            <person name="Fave M.J."/>
            <person name="Gadau J."/>
            <person name="Gibson J.D."/>
            <person name="Graur D."/>
            <person name="Grubbs K.J."/>
            <person name="Hagen D.E."/>
            <person name="Harkins T.T."/>
            <person name="Helmkampf M."/>
            <person name="Hu H."/>
            <person name="Johnson B.R."/>
            <person name="Kim J."/>
            <person name="Marsh S.E."/>
            <person name="Moeller J.A."/>
            <person name="Munoz-Torres M.C."/>
            <person name="Murphy M.C."/>
            <person name="Naughton M.C."/>
            <person name="Nigam S."/>
            <person name="Overson R."/>
            <person name="Rajakumar R."/>
            <person name="Reese J.T."/>
            <person name="Scott J.J."/>
            <person name="Smith C.R."/>
            <person name="Tao S."/>
            <person name="Tsutsui N.D."/>
            <person name="Viljakainen L."/>
            <person name="Wissler L."/>
            <person name="Yandell M.D."/>
            <person name="Zimmer F."/>
            <person name="Taylor J."/>
            <person name="Slater S.C."/>
            <person name="Clifton S.W."/>
            <person name="Warren W.C."/>
            <person name="Elsik C.G."/>
            <person name="Smith C.D."/>
            <person name="Weinstock G.M."/>
            <person name="Gerardo N.M."/>
            <person name="Currie C.R."/>
        </authorList>
    </citation>
    <scope>NUCLEOTIDE SEQUENCE [LARGE SCALE GENOMIC DNA]</scope>
</reference>
<evidence type="ECO:0000256" key="2">
    <source>
        <dbReference type="ARBA" id="ARBA00022692"/>
    </source>
</evidence>
<dbReference type="InterPro" id="IPR013057">
    <property type="entry name" value="AA_transpt_TM"/>
</dbReference>
<keyword evidence="3 5" id="KW-1133">Transmembrane helix</keyword>
<feature type="transmembrane region" description="Helical" evidence="5">
    <location>
        <begin position="83"/>
        <end position="105"/>
    </location>
</feature>
<comment type="subcellular location">
    <subcellularLocation>
        <location evidence="1">Membrane</location>
        <topology evidence="1">Multi-pass membrane protein</topology>
    </subcellularLocation>
</comment>
<keyword evidence="4 5" id="KW-0472">Membrane</keyword>
<keyword evidence="2 5" id="KW-0812">Transmembrane</keyword>
<feature type="transmembrane region" description="Helical" evidence="5">
    <location>
        <begin position="186"/>
        <end position="202"/>
    </location>
</feature>
<evidence type="ECO:0000313" key="7">
    <source>
        <dbReference type="EnsemblMetazoa" id="XP_012058433.1"/>
    </source>
</evidence>
<evidence type="ECO:0000256" key="4">
    <source>
        <dbReference type="ARBA" id="ARBA00023136"/>
    </source>
</evidence>
<dbReference type="Pfam" id="PF01490">
    <property type="entry name" value="Aa_trans"/>
    <property type="match status" value="1"/>
</dbReference>
<gene>
    <name evidence="7" type="primary">105621573</name>
</gene>
<feature type="domain" description="Amino acid transporter transmembrane" evidence="6">
    <location>
        <begin position="57"/>
        <end position="446"/>
    </location>
</feature>
<dbReference type="GO" id="GO:0015179">
    <property type="term" value="F:L-amino acid transmembrane transporter activity"/>
    <property type="evidence" value="ECO:0007669"/>
    <property type="project" value="TreeGrafter"/>
</dbReference>
<evidence type="ECO:0000256" key="1">
    <source>
        <dbReference type="ARBA" id="ARBA00004141"/>
    </source>
</evidence>
<dbReference type="KEGG" id="acep:105621573"/>
<feature type="transmembrane region" description="Helical" evidence="5">
    <location>
        <begin position="371"/>
        <end position="387"/>
    </location>
</feature>
<evidence type="ECO:0000259" key="6">
    <source>
        <dbReference type="Pfam" id="PF01490"/>
    </source>
</evidence>
<accession>A0A158NLM5</accession>
<protein>
    <recommendedName>
        <fullName evidence="6">Amino acid transporter transmembrane domain-containing protein</fullName>
    </recommendedName>
</protein>
<dbReference type="STRING" id="12957.A0A158NLM5"/>
<dbReference type="PANTHER" id="PTHR22950:SF349">
    <property type="entry name" value="AMINO ACID TRANSPORTER TRANSMEMBRANE DOMAIN-CONTAINING PROTEIN"/>
    <property type="match status" value="1"/>
</dbReference>
<dbReference type="GO" id="GO:0005774">
    <property type="term" value="C:vacuolar membrane"/>
    <property type="evidence" value="ECO:0007669"/>
    <property type="project" value="TreeGrafter"/>
</dbReference>
<dbReference type="AlphaFoldDB" id="A0A158NLM5"/>
<name>A0A158NLM5_ATTCE</name>
<reference evidence="7" key="2">
    <citation type="submission" date="2016-04" db="UniProtKB">
        <authorList>
            <consortium name="EnsemblMetazoa"/>
        </authorList>
    </citation>
    <scope>IDENTIFICATION</scope>
</reference>
<evidence type="ECO:0000313" key="8">
    <source>
        <dbReference type="Proteomes" id="UP000005205"/>
    </source>
</evidence>
<keyword evidence="8" id="KW-1185">Reference proteome</keyword>
<feature type="transmembrane region" description="Helical" evidence="5">
    <location>
        <begin position="143"/>
        <end position="166"/>
    </location>
</feature>
<feature type="transmembrane region" description="Helical" evidence="5">
    <location>
        <begin position="425"/>
        <end position="446"/>
    </location>
</feature>
<proteinExistence type="predicted"/>
<feature type="transmembrane region" description="Helical" evidence="5">
    <location>
        <begin position="56"/>
        <end position="77"/>
    </location>
</feature>
<dbReference type="eggNOG" id="KOG1304">
    <property type="taxonomic scope" value="Eukaryota"/>
</dbReference>
<feature type="transmembrane region" description="Helical" evidence="5">
    <location>
        <begin position="393"/>
        <end position="413"/>
    </location>
</feature>